<accession>A0A4Q7MPY9</accession>
<evidence type="ECO:0000256" key="1">
    <source>
        <dbReference type="SAM" id="Phobius"/>
    </source>
</evidence>
<gene>
    <name evidence="3" type="ORF">EV679_1723</name>
</gene>
<dbReference type="AlphaFoldDB" id="A0A4Q7MPY9"/>
<feature type="transmembrane region" description="Helical" evidence="1">
    <location>
        <begin position="21"/>
        <end position="41"/>
    </location>
</feature>
<protein>
    <submittedName>
        <fullName evidence="3">Putative membrane protein</fullName>
    </submittedName>
</protein>
<dbReference type="RefSeq" id="WP_165390006.1">
    <property type="nucleotide sequence ID" value="NZ_CBCSEB010000001.1"/>
</dbReference>
<reference evidence="3 4" key="1">
    <citation type="submission" date="2019-02" db="EMBL/GenBank/DDBJ databases">
        <title>Genomic Encyclopedia of Type Strains, Phase IV (KMG-IV): sequencing the most valuable type-strain genomes for metagenomic binning, comparative biology and taxonomic classification.</title>
        <authorList>
            <person name="Goeker M."/>
        </authorList>
    </citation>
    <scope>NUCLEOTIDE SEQUENCE [LARGE SCALE GENOMIC DNA]</scope>
    <source>
        <strain evidence="3 4">DSM 16618</strain>
    </source>
</reference>
<evidence type="ECO:0000313" key="4">
    <source>
        <dbReference type="Proteomes" id="UP000292039"/>
    </source>
</evidence>
<dbReference type="EMBL" id="SGWZ01000002">
    <property type="protein sequence ID" value="RZS70320.1"/>
    <property type="molecule type" value="Genomic_DNA"/>
</dbReference>
<keyword evidence="1" id="KW-0472">Membrane</keyword>
<sequence length="750" mass="78573">MWMQRGRLPGRQRGSIILPAVAALIVCLILLGSANLGYLFYVKRELQNAADLAALSGAQYIEANGVCGSAPEQAYQAIDDFFANKKIIKLDRGDVSPECGVWDPDSVVNEKDHFLARSSEVNAIRVVIDRKDIVSFFPFFGSSEISVAAVATASVRPVAAFSVGPQLLRLDDGLLTALLSTVGLDLRGVSLADYRGLANIKITPAGLLGALGVKVPADITVGGLEELLGGGLELAALGIDVLKAALQIADEKGLLTVGQLSLLENLVSLGGAGEAGGEENPALGPLGLSLKLFSDDPGSRGLFALIDASRNSPAGLNAEVAVGDILNVVLAVGSKNHALHVPNLNLNLGGLLKVESEVRVIEPPSIGIGPVGTTAHSANVRAFLRVCLLDGCYKSSSLLGLIRLGVDLPIVAEVVNGTGRLEQICVMNPRNNHFPSAEISVEASVLDLCVGKFDKENAFSNALSCVARMRSDPDSFNHKLIDLQLLGLPLLSLNSHLGVSAIKSESGYSTVSGAAYFDEGEIKYLPEYGNPLALGSTVKELVDGLLALLVGKQIKNSGGAISSEQAKKIAAEFWGESKRNVGCNVSSAICRGDIYRDVVNKMQSSVQGLHGFVGGLLGNVLGLVDDLLHLNLLGVVGNVVGVVGDLLNLLLKDILGNLLGFHPCTGYLTGSEIGCINDLAGNDLVKGTTDGRPNILFVLLGVVLDVLKAPLDMIGSHVLSPLLNGLGVRLGQVETNLISMDCEPKIRLVY</sequence>
<dbReference type="Pfam" id="PF13400">
    <property type="entry name" value="Tad"/>
    <property type="match status" value="1"/>
</dbReference>
<evidence type="ECO:0000259" key="2">
    <source>
        <dbReference type="Pfam" id="PF13400"/>
    </source>
</evidence>
<dbReference type="Proteomes" id="UP000292039">
    <property type="component" value="Unassembled WGS sequence"/>
</dbReference>
<evidence type="ECO:0000313" key="3">
    <source>
        <dbReference type="EMBL" id="RZS70320.1"/>
    </source>
</evidence>
<keyword evidence="1" id="KW-0812">Transmembrane</keyword>
<name>A0A4Q7MPY9_9BURK</name>
<organism evidence="3 4">
    <name type="scientific">Kerstersia gyiorum</name>
    <dbReference type="NCBI Taxonomy" id="206506"/>
    <lineage>
        <taxon>Bacteria</taxon>
        <taxon>Pseudomonadati</taxon>
        <taxon>Pseudomonadota</taxon>
        <taxon>Betaproteobacteria</taxon>
        <taxon>Burkholderiales</taxon>
        <taxon>Alcaligenaceae</taxon>
        <taxon>Kerstersia</taxon>
    </lineage>
</organism>
<keyword evidence="1" id="KW-1133">Transmembrane helix</keyword>
<proteinExistence type="predicted"/>
<feature type="domain" description="Putative Flp pilus-assembly TadG-like N-terminal" evidence="2">
    <location>
        <begin position="14"/>
        <end position="59"/>
    </location>
</feature>
<comment type="caution">
    <text evidence="3">The sequence shown here is derived from an EMBL/GenBank/DDBJ whole genome shotgun (WGS) entry which is preliminary data.</text>
</comment>
<dbReference type="InterPro" id="IPR028087">
    <property type="entry name" value="Tad_N"/>
</dbReference>